<dbReference type="EMBL" id="CM055101">
    <property type="protein sequence ID" value="KAJ7542333.1"/>
    <property type="molecule type" value="Genomic_DNA"/>
</dbReference>
<sequence>MPPHAALEATVLAEPCSKSHKPSKVSFDRGHSRRLSDTFSSFFDAIRCRSADVKTNAIKRIGKLADKEQAELNLSAKASQEVGPVSKEARSMRYKPCIIEEAGCRQEASDCARLNQDEKTDAAENNQTDESKIHFRLNNAICRQLIEQDQVEAKELPGTEQKQELDAGERMTALKECEWVVKQLFSERIHEQRKAAMDIKRIAGSDAESRVTLAMLGAIPPLVGMLDSSSCSLQGLALQALINLAIGKNVNKSAIVSAGAVTKMLKLLTTPSNVLRESAMAALLSLSALDANKLVIGTFGAIPPLINILEQVNLQARKDALRILYNLSICPGNISAIVDTKAVDLLLEVLYETPLSEKALAIIGNLTATERGRMAIMQNKDALPVLIDVLSWADASKCQERAVYVLMVLAHHSWSYRQALASMGAVSVLLELILLGSSVSQRRAERILDTLRDNKQDGRSVTAPDMCAKLQEKVSILESKYVEVSEEKRLVNHMVQESLQKNMDRIFNRARLPSIDAGQSEHKKNLAIIHSFNGSRY</sequence>
<protein>
    <submittedName>
        <fullName evidence="1">Uncharacterized protein</fullName>
    </submittedName>
</protein>
<proteinExistence type="predicted"/>
<reference evidence="2" key="1">
    <citation type="journal article" date="2024" name="Proc. Natl. Acad. Sci. U.S.A.">
        <title>Extraordinary preservation of gene collinearity over three hundred million years revealed in homosporous lycophytes.</title>
        <authorList>
            <person name="Li C."/>
            <person name="Wickell D."/>
            <person name="Kuo L.Y."/>
            <person name="Chen X."/>
            <person name="Nie B."/>
            <person name="Liao X."/>
            <person name="Peng D."/>
            <person name="Ji J."/>
            <person name="Jenkins J."/>
            <person name="Williams M."/>
            <person name="Shu S."/>
            <person name="Plott C."/>
            <person name="Barry K."/>
            <person name="Rajasekar S."/>
            <person name="Grimwood J."/>
            <person name="Han X."/>
            <person name="Sun S."/>
            <person name="Hou Z."/>
            <person name="He W."/>
            <person name="Dai G."/>
            <person name="Sun C."/>
            <person name="Schmutz J."/>
            <person name="Leebens-Mack J.H."/>
            <person name="Li F.W."/>
            <person name="Wang L."/>
        </authorList>
    </citation>
    <scope>NUCLEOTIDE SEQUENCE [LARGE SCALE GENOMIC DNA]</scope>
    <source>
        <strain evidence="2">cv. PW_Plant_1</strain>
    </source>
</reference>
<evidence type="ECO:0000313" key="2">
    <source>
        <dbReference type="Proteomes" id="UP001162992"/>
    </source>
</evidence>
<comment type="caution">
    <text evidence="1">The sequence shown here is derived from an EMBL/GenBank/DDBJ whole genome shotgun (WGS) entry which is preliminary data.</text>
</comment>
<accession>A0ACC2CK38</accession>
<organism evidence="1 2">
    <name type="scientific">Diphasiastrum complanatum</name>
    <name type="common">Issler's clubmoss</name>
    <name type="synonym">Lycopodium complanatum</name>
    <dbReference type="NCBI Taxonomy" id="34168"/>
    <lineage>
        <taxon>Eukaryota</taxon>
        <taxon>Viridiplantae</taxon>
        <taxon>Streptophyta</taxon>
        <taxon>Embryophyta</taxon>
        <taxon>Tracheophyta</taxon>
        <taxon>Lycopodiopsida</taxon>
        <taxon>Lycopodiales</taxon>
        <taxon>Lycopodiaceae</taxon>
        <taxon>Lycopodioideae</taxon>
        <taxon>Diphasiastrum</taxon>
    </lineage>
</organism>
<dbReference type="Proteomes" id="UP001162992">
    <property type="component" value="Chromosome 10"/>
</dbReference>
<name>A0ACC2CK38_DIPCM</name>
<evidence type="ECO:0000313" key="1">
    <source>
        <dbReference type="EMBL" id="KAJ7542333.1"/>
    </source>
</evidence>
<gene>
    <name evidence="1" type="ORF">O6H91_10G101400</name>
</gene>
<keyword evidence="2" id="KW-1185">Reference proteome</keyword>